<evidence type="ECO:0000313" key="2">
    <source>
        <dbReference type="EMBL" id="KAK7463846.1"/>
    </source>
</evidence>
<feature type="compositionally biased region" description="Polar residues" evidence="1">
    <location>
        <begin position="15"/>
        <end position="27"/>
    </location>
</feature>
<gene>
    <name evidence="3" type="ORF">VKT23_005781</name>
    <name evidence="2" type="ORF">VKT23_007182</name>
</gene>
<accession>A0ABR1JWX2</accession>
<name>A0ABR1JWX2_9AGAR</name>
<evidence type="ECO:0000313" key="3">
    <source>
        <dbReference type="EMBL" id="KAK7465810.1"/>
    </source>
</evidence>
<evidence type="ECO:0000256" key="1">
    <source>
        <dbReference type="SAM" id="MobiDB-lite"/>
    </source>
</evidence>
<feature type="compositionally biased region" description="Basic residues" evidence="1">
    <location>
        <begin position="44"/>
        <end position="54"/>
    </location>
</feature>
<dbReference type="EMBL" id="JBANRG010000006">
    <property type="protein sequence ID" value="KAK7465810.1"/>
    <property type="molecule type" value="Genomic_DNA"/>
</dbReference>
<keyword evidence="4" id="KW-1185">Reference proteome</keyword>
<dbReference type="EMBL" id="JBANRG010000009">
    <property type="protein sequence ID" value="KAK7463846.1"/>
    <property type="molecule type" value="Genomic_DNA"/>
</dbReference>
<reference evidence="3 4" key="1">
    <citation type="submission" date="2024-01" db="EMBL/GenBank/DDBJ databases">
        <title>A draft genome for the cacao thread blight pathogen Marasmiellus scandens.</title>
        <authorList>
            <person name="Baruah I.K."/>
            <person name="Leung J."/>
            <person name="Bukari Y."/>
            <person name="Amoako-Attah I."/>
            <person name="Meinhardt L.W."/>
            <person name="Bailey B.A."/>
            <person name="Cohen S.P."/>
        </authorList>
    </citation>
    <scope>NUCLEOTIDE SEQUENCE [LARGE SCALE GENOMIC DNA]</scope>
    <source>
        <strain evidence="3 4">GH-19</strain>
    </source>
</reference>
<organism evidence="3 4">
    <name type="scientific">Marasmiellus scandens</name>
    <dbReference type="NCBI Taxonomy" id="2682957"/>
    <lineage>
        <taxon>Eukaryota</taxon>
        <taxon>Fungi</taxon>
        <taxon>Dikarya</taxon>
        <taxon>Basidiomycota</taxon>
        <taxon>Agaricomycotina</taxon>
        <taxon>Agaricomycetes</taxon>
        <taxon>Agaricomycetidae</taxon>
        <taxon>Agaricales</taxon>
        <taxon>Marasmiineae</taxon>
        <taxon>Omphalotaceae</taxon>
        <taxon>Marasmiellus</taxon>
    </lineage>
</organism>
<feature type="compositionally biased region" description="Pro residues" evidence="1">
    <location>
        <begin position="1"/>
        <end position="14"/>
    </location>
</feature>
<feature type="region of interest" description="Disordered" evidence="1">
    <location>
        <begin position="1"/>
        <end position="70"/>
    </location>
</feature>
<dbReference type="Proteomes" id="UP001498398">
    <property type="component" value="Unassembled WGS sequence"/>
</dbReference>
<proteinExistence type="predicted"/>
<comment type="caution">
    <text evidence="3">The sequence shown here is derived from an EMBL/GenBank/DDBJ whole genome shotgun (WGS) entry which is preliminary data.</text>
</comment>
<evidence type="ECO:0000313" key="4">
    <source>
        <dbReference type="Proteomes" id="UP001498398"/>
    </source>
</evidence>
<protein>
    <submittedName>
        <fullName evidence="3">Uncharacterized protein</fullName>
    </submittedName>
</protein>
<sequence>MGSPPTPPPTPSPTRLPNRSQVESALSSYCDPHVKRNYNNRQHTSSKRVKRSLKKSQGIRFQGLSGFYQT</sequence>